<comment type="caution">
    <text evidence="3">The sequence shown here is derived from an EMBL/GenBank/DDBJ whole genome shotgun (WGS) entry which is preliminary data.</text>
</comment>
<protein>
    <submittedName>
        <fullName evidence="3">Opacity protein</fullName>
    </submittedName>
</protein>
<keyword evidence="4" id="KW-1185">Reference proteome</keyword>
<accession>A0A420FW16</accession>
<evidence type="ECO:0000259" key="2">
    <source>
        <dbReference type="Pfam" id="PF13568"/>
    </source>
</evidence>
<dbReference type="Pfam" id="PF13568">
    <property type="entry name" value="OMP_b-brl_2"/>
    <property type="match status" value="1"/>
</dbReference>
<keyword evidence="1" id="KW-0732">Signal</keyword>
<evidence type="ECO:0000313" key="4">
    <source>
        <dbReference type="Proteomes" id="UP000286402"/>
    </source>
</evidence>
<reference evidence="3 4" key="1">
    <citation type="submission" date="2016-07" db="EMBL/GenBank/DDBJ databases">
        <title>Genome analysis of Sphingobacterium siyangense T12B17.</title>
        <authorList>
            <person name="Xu D."/>
            <person name="Su Y."/>
            <person name="Zheng S."/>
        </authorList>
    </citation>
    <scope>NUCLEOTIDE SEQUENCE [LARGE SCALE GENOMIC DNA]</scope>
    <source>
        <strain evidence="3 4">T12B17</strain>
    </source>
</reference>
<dbReference type="RefSeq" id="WP_120334235.1">
    <property type="nucleotide sequence ID" value="NZ_MCAQ01000012.1"/>
</dbReference>
<feature type="chain" id="PRO_5019333124" evidence="1">
    <location>
        <begin position="21"/>
        <end position="199"/>
    </location>
</feature>
<sequence>MKKQLLSLCMVLGTMTFAQSTDGPRFGVKAGGNVSSITASDSKSKFGFYAGALVNIPISDAFNIQPEVVYSLQGAKVKGDYEMGSYTIKNMEQTLSYINIPVMVQYNATPKFYLEAGPEFGVLLKAQAKGDINGSTIKASNKDALQTFNVGAGIGLGYRFTENLGVNVRYIAGLTKIVKNDFGDSSKNTNFQFGLTYIL</sequence>
<organism evidence="3 4">
    <name type="scientific">Sphingobacterium siyangense</name>
    <dbReference type="NCBI Taxonomy" id="459529"/>
    <lineage>
        <taxon>Bacteria</taxon>
        <taxon>Pseudomonadati</taxon>
        <taxon>Bacteroidota</taxon>
        <taxon>Sphingobacteriia</taxon>
        <taxon>Sphingobacteriales</taxon>
        <taxon>Sphingobacteriaceae</taxon>
        <taxon>Sphingobacterium</taxon>
    </lineage>
</organism>
<dbReference type="SUPFAM" id="SSF56925">
    <property type="entry name" value="OMPA-like"/>
    <property type="match status" value="1"/>
</dbReference>
<dbReference type="Proteomes" id="UP000286402">
    <property type="component" value="Unassembled WGS sequence"/>
</dbReference>
<dbReference type="EMBL" id="MCAQ01000012">
    <property type="protein sequence ID" value="RKF37140.1"/>
    <property type="molecule type" value="Genomic_DNA"/>
</dbReference>
<dbReference type="InterPro" id="IPR011250">
    <property type="entry name" value="OMP/PagP_B-barrel"/>
</dbReference>
<name>A0A420FW16_9SPHI</name>
<feature type="domain" description="Outer membrane protein beta-barrel" evidence="2">
    <location>
        <begin position="17"/>
        <end position="177"/>
    </location>
</feature>
<evidence type="ECO:0000256" key="1">
    <source>
        <dbReference type="SAM" id="SignalP"/>
    </source>
</evidence>
<evidence type="ECO:0000313" key="3">
    <source>
        <dbReference type="EMBL" id="RKF37140.1"/>
    </source>
</evidence>
<proteinExistence type="predicted"/>
<dbReference type="InterPro" id="IPR025665">
    <property type="entry name" value="Beta-barrel_OMP_2"/>
</dbReference>
<gene>
    <name evidence="3" type="ORF">BCY89_05675</name>
</gene>
<dbReference type="AlphaFoldDB" id="A0A420FW16"/>
<feature type="signal peptide" evidence="1">
    <location>
        <begin position="1"/>
        <end position="20"/>
    </location>
</feature>